<dbReference type="PANTHER" id="PTHR43405">
    <property type="entry name" value="GLYCOSYL HYDROLASE DIGH"/>
    <property type="match status" value="1"/>
</dbReference>
<dbReference type="Proteomes" id="UP000247973">
    <property type="component" value="Unassembled WGS sequence"/>
</dbReference>
<keyword evidence="1" id="KW-0732">Signal</keyword>
<dbReference type="RefSeq" id="WP_110311422.1">
    <property type="nucleotide sequence ID" value="NZ_QICL01000019.1"/>
</dbReference>
<evidence type="ECO:0000259" key="2">
    <source>
        <dbReference type="Pfam" id="PF02638"/>
    </source>
</evidence>
<organism evidence="3 4">
    <name type="scientific">Dysgonomonas alginatilytica</name>
    <dbReference type="NCBI Taxonomy" id="1605892"/>
    <lineage>
        <taxon>Bacteria</taxon>
        <taxon>Pseudomonadati</taxon>
        <taxon>Bacteroidota</taxon>
        <taxon>Bacteroidia</taxon>
        <taxon>Bacteroidales</taxon>
        <taxon>Dysgonomonadaceae</taxon>
        <taxon>Dysgonomonas</taxon>
    </lineage>
</organism>
<dbReference type="Pfam" id="PF02638">
    <property type="entry name" value="GHL10"/>
    <property type="match status" value="1"/>
</dbReference>
<dbReference type="SUPFAM" id="SSF51445">
    <property type="entry name" value="(Trans)glycosidases"/>
    <property type="match status" value="1"/>
</dbReference>
<dbReference type="OrthoDB" id="100605at2"/>
<dbReference type="InterPro" id="IPR003790">
    <property type="entry name" value="GHL10"/>
</dbReference>
<evidence type="ECO:0000256" key="1">
    <source>
        <dbReference type="ARBA" id="ARBA00022729"/>
    </source>
</evidence>
<keyword evidence="4" id="KW-1185">Reference proteome</keyword>
<dbReference type="Gene3D" id="3.20.20.80">
    <property type="entry name" value="Glycosidases"/>
    <property type="match status" value="1"/>
</dbReference>
<evidence type="ECO:0000313" key="3">
    <source>
        <dbReference type="EMBL" id="PXV62511.1"/>
    </source>
</evidence>
<dbReference type="GO" id="GO:0016787">
    <property type="term" value="F:hydrolase activity"/>
    <property type="evidence" value="ECO:0007669"/>
    <property type="project" value="UniProtKB-KW"/>
</dbReference>
<evidence type="ECO:0000313" key="4">
    <source>
        <dbReference type="Proteomes" id="UP000247973"/>
    </source>
</evidence>
<dbReference type="InterPro" id="IPR052177">
    <property type="entry name" value="Divisome_Glycosyl_Hydrolase"/>
</dbReference>
<feature type="domain" description="Glycosyl hydrolase-like 10" evidence="2">
    <location>
        <begin position="85"/>
        <end position="294"/>
    </location>
</feature>
<gene>
    <name evidence="3" type="ORF">CLV62_11953</name>
</gene>
<reference evidence="3 4" key="1">
    <citation type="submission" date="2018-03" db="EMBL/GenBank/DDBJ databases">
        <title>Genomic Encyclopedia of Archaeal and Bacterial Type Strains, Phase II (KMG-II): from individual species to whole genera.</title>
        <authorList>
            <person name="Goeker M."/>
        </authorList>
    </citation>
    <scope>NUCLEOTIDE SEQUENCE [LARGE SCALE GENOMIC DNA]</scope>
    <source>
        <strain evidence="3 4">DSM 100214</strain>
    </source>
</reference>
<accession>A0A2V3PTJ7</accession>
<protein>
    <submittedName>
        <fullName evidence="3">Glycosyl hydrolase family 10</fullName>
    </submittedName>
</protein>
<sequence length="360" mass="42355">MKHRDYKFFLVCLVALLFTFPTQMFGKDIKEEKSEAQKTHKFWVWLNPNDKDTDGELTVRYKKYYDAGIKGIFFEADNERHFKIAKAQGLETHRWMWIMNRGEQYLKDNHPDWYAINAKGESCFDQPPYVDYYRWLCPSRPEVIDYLKKDVEKALSKDYVDGIHLDYIRYSDVILAVNLWQVYGIVQKEELPQYDYCYCDVCKKKFEEQYGENLDSIEYPTQSLSWKKFRYDAVTNVVNELTNVAKSHNKAITAAVFPTPDVAKRLVRQDWTNWNLTAIYPMIYHGFYREKTSWIGTAVKEGLKGLNGRFPLYAGLYVPDFKDKDDLRDGIRYALDNGAAGVSIFGQVDDEMLALLKEFN</sequence>
<comment type="caution">
    <text evidence="3">The sequence shown here is derived from an EMBL/GenBank/DDBJ whole genome shotgun (WGS) entry which is preliminary data.</text>
</comment>
<dbReference type="AlphaFoldDB" id="A0A2V3PTJ7"/>
<dbReference type="PANTHER" id="PTHR43405:SF1">
    <property type="entry name" value="GLYCOSYL HYDROLASE DIGH"/>
    <property type="match status" value="1"/>
</dbReference>
<dbReference type="EMBL" id="QICL01000019">
    <property type="protein sequence ID" value="PXV62511.1"/>
    <property type="molecule type" value="Genomic_DNA"/>
</dbReference>
<proteinExistence type="predicted"/>
<name>A0A2V3PTJ7_9BACT</name>
<dbReference type="InterPro" id="IPR017853">
    <property type="entry name" value="GH"/>
</dbReference>
<keyword evidence="3" id="KW-0378">Hydrolase</keyword>